<evidence type="ECO:0000313" key="1">
    <source>
        <dbReference type="EMBL" id="EMF12717.1"/>
    </source>
</evidence>
<feature type="non-terminal residue" evidence="1">
    <location>
        <position position="89"/>
    </location>
</feature>
<gene>
    <name evidence="1" type="ORF">SEPMUDRAFT_9575</name>
</gene>
<protein>
    <submittedName>
        <fullName evidence="1">Uncharacterized protein</fullName>
    </submittedName>
</protein>
<dbReference type="eggNOG" id="ENOG502RP6N">
    <property type="taxonomic scope" value="Eukaryota"/>
</dbReference>
<dbReference type="RefSeq" id="XP_016760838.1">
    <property type="nucleotide sequence ID" value="XM_016910654.1"/>
</dbReference>
<name>M3AYU1_SPHMS</name>
<sequence length="89" mass="9687">ARPMFLSADKRTISYASNRGSLITLELKNSNAVRSVQEVAKMGIAQKAAGGEEQNKEESPGYWAALLDTLSFYVMEGVEIAAFGPYDEP</sequence>
<dbReference type="AlphaFoldDB" id="M3AYU1"/>
<feature type="non-terminal residue" evidence="1">
    <location>
        <position position="1"/>
    </location>
</feature>
<accession>M3AYU1</accession>
<reference evidence="1 2" key="1">
    <citation type="journal article" date="2012" name="PLoS Pathog.">
        <title>Diverse lifestyles and strategies of plant pathogenesis encoded in the genomes of eighteen Dothideomycetes fungi.</title>
        <authorList>
            <person name="Ohm R.A."/>
            <person name="Feau N."/>
            <person name="Henrissat B."/>
            <person name="Schoch C.L."/>
            <person name="Horwitz B.A."/>
            <person name="Barry K.W."/>
            <person name="Condon B.J."/>
            <person name="Copeland A.C."/>
            <person name="Dhillon B."/>
            <person name="Glaser F."/>
            <person name="Hesse C.N."/>
            <person name="Kosti I."/>
            <person name="LaButti K."/>
            <person name="Lindquist E.A."/>
            <person name="Lucas S."/>
            <person name="Salamov A.A."/>
            <person name="Bradshaw R.E."/>
            <person name="Ciuffetti L."/>
            <person name="Hamelin R.C."/>
            <person name="Kema G.H.J."/>
            <person name="Lawrence C."/>
            <person name="Scott J.A."/>
            <person name="Spatafora J.W."/>
            <person name="Turgeon B.G."/>
            <person name="de Wit P.J.G.M."/>
            <person name="Zhong S."/>
            <person name="Goodwin S.B."/>
            <person name="Grigoriev I.V."/>
        </authorList>
    </citation>
    <scope>NUCLEOTIDE SEQUENCE [LARGE SCALE GENOMIC DNA]</scope>
    <source>
        <strain evidence="1 2">SO2202</strain>
    </source>
</reference>
<dbReference type="OrthoDB" id="4151284at2759"/>
<organism evidence="1 2">
    <name type="scientific">Sphaerulina musiva (strain SO2202)</name>
    <name type="common">Poplar stem canker fungus</name>
    <name type="synonym">Septoria musiva</name>
    <dbReference type="NCBI Taxonomy" id="692275"/>
    <lineage>
        <taxon>Eukaryota</taxon>
        <taxon>Fungi</taxon>
        <taxon>Dikarya</taxon>
        <taxon>Ascomycota</taxon>
        <taxon>Pezizomycotina</taxon>
        <taxon>Dothideomycetes</taxon>
        <taxon>Dothideomycetidae</taxon>
        <taxon>Mycosphaerellales</taxon>
        <taxon>Mycosphaerellaceae</taxon>
        <taxon>Sphaerulina</taxon>
    </lineage>
</organism>
<evidence type="ECO:0000313" key="2">
    <source>
        <dbReference type="Proteomes" id="UP000016931"/>
    </source>
</evidence>
<keyword evidence="2" id="KW-1185">Reference proteome</keyword>
<dbReference type="HOGENOM" id="CLU_2460907_0_0_1"/>
<dbReference type="EMBL" id="KB456264">
    <property type="protein sequence ID" value="EMF12717.1"/>
    <property type="molecule type" value="Genomic_DNA"/>
</dbReference>
<proteinExistence type="predicted"/>
<dbReference type="OMA" id="WCMEAME"/>
<dbReference type="GeneID" id="27907791"/>
<dbReference type="Proteomes" id="UP000016931">
    <property type="component" value="Unassembled WGS sequence"/>
</dbReference>